<keyword evidence="3" id="KW-1185">Reference proteome</keyword>
<evidence type="ECO:0000313" key="2">
    <source>
        <dbReference type="EMBL" id="WFD42845.1"/>
    </source>
</evidence>
<evidence type="ECO:0000259" key="1">
    <source>
        <dbReference type="SMART" id="SM00852"/>
    </source>
</evidence>
<protein>
    <recommendedName>
        <fullName evidence="1">MoaB/Mog domain-containing protein</fullName>
    </recommendedName>
</protein>
<dbReference type="Gene3D" id="3.40.980.10">
    <property type="entry name" value="MoaB/Mog-like domain"/>
    <property type="match status" value="1"/>
</dbReference>
<dbReference type="EMBL" id="CP118375">
    <property type="protein sequence ID" value="WFD42845.1"/>
    <property type="molecule type" value="Genomic_DNA"/>
</dbReference>
<proteinExistence type="predicted"/>
<dbReference type="SUPFAM" id="SSF53218">
    <property type="entry name" value="Molybdenum cofactor biosynthesis proteins"/>
    <property type="match status" value="1"/>
</dbReference>
<dbReference type="PANTHER" id="PTHR47675">
    <property type="entry name" value="MOLYBDOPTERIN BINDING DOMAIN PROTEIN (AFU_ORTHOLOGUE AFUA_5G11210)"/>
    <property type="match status" value="1"/>
</dbReference>
<dbReference type="GO" id="GO:0042726">
    <property type="term" value="P:flavin-containing compound metabolic process"/>
    <property type="evidence" value="ECO:0007669"/>
    <property type="project" value="TreeGrafter"/>
</dbReference>
<sequence length="313" mass="34788">MRTSLGIGCKAGQVRLALPRFVLNQPWSSCQQVRMSSSSSAPPEFEPTPIESVKANGPVVRSAACLIIGDEVLNGKTLDTNSNKLAKLCFELGIELKKTEVIPDDEDAIAETAKRLSKNYDWVVTSGGIGPTPDDMTYASLAKAFGNEPLEHDQETIRRMQISNAYRMGISAASVPEEVIRARHRMALFPRNAEVIFPAKEFWVPVVRMNRNVCILPGVPRIFEGLLLAYQSYLNLDPNTRRPIRCLIQVSQPESALSPLLERLTREGKQDEIRVGSYPKWNAGVHISLIGYDQETINKYAEQVIQETGGHKL</sequence>
<organism evidence="2 3">
    <name type="scientific">Malassezia psittaci</name>
    <dbReference type="NCBI Taxonomy" id="1821823"/>
    <lineage>
        <taxon>Eukaryota</taxon>
        <taxon>Fungi</taxon>
        <taxon>Dikarya</taxon>
        <taxon>Basidiomycota</taxon>
        <taxon>Ustilaginomycotina</taxon>
        <taxon>Malasseziomycetes</taxon>
        <taxon>Malasseziales</taxon>
        <taxon>Malasseziaceae</taxon>
        <taxon>Malassezia</taxon>
    </lineage>
</organism>
<dbReference type="AlphaFoldDB" id="A0AAF0F8M5"/>
<reference evidence="2" key="1">
    <citation type="submission" date="2023-02" db="EMBL/GenBank/DDBJ databases">
        <title>Mating type loci evolution in Malassezia.</title>
        <authorList>
            <person name="Coelho M.A."/>
        </authorList>
    </citation>
    <scope>NUCLEOTIDE SEQUENCE</scope>
    <source>
        <strain evidence="2">CBS 14136</strain>
    </source>
</reference>
<gene>
    <name evidence="2" type="ORF">MPSI1_001495</name>
</gene>
<dbReference type="SMART" id="SM00852">
    <property type="entry name" value="MoCF_biosynth"/>
    <property type="match status" value="1"/>
</dbReference>
<dbReference type="InterPro" id="IPR036425">
    <property type="entry name" value="MoaB/Mog-like_dom_sf"/>
</dbReference>
<dbReference type="PANTHER" id="PTHR47675:SF1">
    <property type="entry name" value="MOLYBDOPTERIN BINDING DOMAIN PROTEIN (AFU_ORTHOLOGUE AFUA_5G11210)"/>
    <property type="match status" value="1"/>
</dbReference>
<accession>A0AAF0F8M5</accession>
<name>A0AAF0F8M5_9BASI</name>
<evidence type="ECO:0000313" key="3">
    <source>
        <dbReference type="Proteomes" id="UP001214628"/>
    </source>
</evidence>
<dbReference type="Pfam" id="PF00994">
    <property type="entry name" value="MoCF_biosynth"/>
    <property type="match status" value="1"/>
</dbReference>
<dbReference type="CDD" id="cd00885">
    <property type="entry name" value="cinA"/>
    <property type="match status" value="1"/>
</dbReference>
<dbReference type="InterPro" id="IPR001453">
    <property type="entry name" value="MoaB/Mog_dom"/>
</dbReference>
<dbReference type="Proteomes" id="UP001214628">
    <property type="component" value="Chromosome 1"/>
</dbReference>
<dbReference type="GO" id="GO:0047884">
    <property type="term" value="F:FAD diphosphatase activity"/>
    <property type="evidence" value="ECO:0007669"/>
    <property type="project" value="TreeGrafter"/>
</dbReference>
<feature type="domain" description="MoaB/Mog" evidence="1">
    <location>
        <begin position="64"/>
        <end position="237"/>
    </location>
</feature>